<accession>A0A507DZ58</accession>
<dbReference type="SUPFAM" id="SSF56300">
    <property type="entry name" value="Metallo-dependent phosphatases"/>
    <property type="match status" value="1"/>
</dbReference>
<feature type="chain" id="PRO_5021360131" description="Putative 5'-nucleotidase C-terminal domain-containing protein" evidence="1">
    <location>
        <begin position="18"/>
        <end position="703"/>
    </location>
</feature>
<proteinExistence type="predicted"/>
<dbReference type="GO" id="GO:0016787">
    <property type="term" value="F:hydrolase activity"/>
    <property type="evidence" value="ECO:0007669"/>
    <property type="project" value="InterPro"/>
</dbReference>
<dbReference type="InterPro" id="IPR029052">
    <property type="entry name" value="Metallo-depent_PP-like"/>
</dbReference>
<dbReference type="GO" id="GO:0009166">
    <property type="term" value="P:nucleotide catabolic process"/>
    <property type="evidence" value="ECO:0007669"/>
    <property type="project" value="InterPro"/>
</dbReference>
<dbReference type="Proteomes" id="UP000320333">
    <property type="component" value="Unassembled WGS sequence"/>
</dbReference>
<dbReference type="InterPro" id="IPR006179">
    <property type="entry name" value="5_nucleotidase/apyrase"/>
</dbReference>
<dbReference type="Gene3D" id="3.60.21.10">
    <property type="match status" value="1"/>
</dbReference>
<gene>
    <name evidence="3" type="ORF">CcCBS67573_g09374</name>
</gene>
<feature type="domain" description="Putative 5'-nucleotidase C-terminal" evidence="2">
    <location>
        <begin position="460"/>
        <end position="523"/>
    </location>
</feature>
<feature type="domain" description="Putative 5'-nucleotidase C-terminal" evidence="2">
    <location>
        <begin position="362"/>
        <end position="453"/>
    </location>
</feature>
<name>A0A507DZ58_9FUNG</name>
<dbReference type="OrthoDB" id="7722975at2759"/>
<dbReference type="EMBL" id="QEAP01000811">
    <property type="protein sequence ID" value="TPX56238.1"/>
    <property type="molecule type" value="Genomic_DNA"/>
</dbReference>
<evidence type="ECO:0000256" key="1">
    <source>
        <dbReference type="SAM" id="SignalP"/>
    </source>
</evidence>
<evidence type="ECO:0000259" key="2">
    <source>
        <dbReference type="Pfam" id="PF21953"/>
    </source>
</evidence>
<evidence type="ECO:0000313" key="4">
    <source>
        <dbReference type="Proteomes" id="UP000320333"/>
    </source>
</evidence>
<dbReference type="GO" id="GO:0005829">
    <property type="term" value="C:cytosol"/>
    <property type="evidence" value="ECO:0007669"/>
    <property type="project" value="TreeGrafter"/>
</dbReference>
<dbReference type="PANTHER" id="PTHR11575:SF22">
    <property type="entry name" value="ADL392WP"/>
    <property type="match status" value="1"/>
</dbReference>
<dbReference type="SUPFAM" id="SSF55816">
    <property type="entry name" value="5'-nucleotidase (syn. UDP-sugar hydrolase), C-terminal domain"/>
    <property type="match status" value="1"/>
</dbReference>
<dbReference type="PANTHER" id="PTHR11575">
    <property type="entry name" value="5'-NUCLEOTIDASE-RELATED"/>
    <property type="match status" value="1"/>
</dbReference>
<organism evidence="3 4">
    <name type="scientific">Chytriomyces confervae</name>
    <dbReference type="NCBI Taxonomy" id="246404"/>
    <lineage>
        <taxon>Eukaryota</taxon>
        <taxon>Fungi</taxon>
        <taxon>Fungi incertae sedis</taxon>
        <taxon>Chytridiomycota</taxon>
        <taxon>Chytridiomycota incertae sedis</taxon>
        <taxon>Chytridiomycetes</taxon>
        <taxon>Chytridiales</taxon>
        <taxon>Chytriomycetaceae</taxon>
        <taxon>Chytriomyces</taxon>
    </lineage>
</organism>
<dbReference type="InterPro" id="IPR036907">
    <property type="entry name" value="5'-Nucleotdase_C_sf"/>
</dbReference>
<protein>
    <recommendedName>
        <fullName evidence="2">Putative 5'-nucleotidase C-terminal domain-containing protein</fullName>
    </recommendedName>
</protein>
<dbReference type="InterPro" id="IPR053828">
    <property type="entry name" value="Nucleosidase_C"/>
</dbReference>
<dbReference type="STRING" id="246404.A0A507DZ58"/>
<evidence type="ECO:0000313" key="3">
    <source>
        <dbReference type="EMBL" id="TPX56238.1"/>
    </source>
</evidence>
<reference evidence="3 4" key="1">
    <citation type="journal article" date="2019" name="Sci. Rep.">
        <title>Comparative genomics of chytrid fungi reveal insights into the obligate biotrophic and pathogenic lifestyle of Synchytrium endobioticum.</title>
        <authorList>
            <person name="van de Vossenberg B.T.L.H."/>
            <person name="Warris S."/>
            <person name="Nguyen H.D.T."/>
            <person name="van Gent-Pelzer M.P.E."/>
            <person name="Joly D.L."/>
            <person name="van de Geest H.C."/>
            <person name="Bonants P.J.M."/>
            <person name="Smith D.S."/>
            <person name="Levesque C.A."/>
            <person name="van der Lee T.A.J."/>
        </authorList>
    </citation>
    <scope>NUCLEOTIDE SEQUENCE [LARGE SCALE GENOMIC DNA]</scope>
    <source>
        <strain evidence="3 4">CBS 675.73</strain>
    </source>
</reference>
<keyword evidence="4" id="KW-1185">Reference proteome</keyword>
<dbReference type="Pfam" id="PF21953">
    <property type="entry name" value="NadN_nucleosid_C"/>
    <property type="match status" value="2"/>
</dbReference>
<sequence>MLVAVFAAALVSVAVSAGPLTPTRGALPWNDWNFIQTTDLHGYVGGHGIQDGGKYSANVADVAVFVDEMRLIAQKKNAELFVIDSGDWHDGTAYGDKTNPVGKLTDPLLSQIDYDVISIGNHEMYINATVNQVYNNVVPRFPERFLTGNVQYIKPDGSVVDFSQRVRKFKGSKGSKVTAFGFVYSDFMKQPPAANSIETKVTDEVTKPWFTEAIQEKPDFFLLVGHIALRASFGNTDKNVAPDWAAVIKSIRAVHATVPIVVFGGHYHIRDFMFMGENVYGLTSGRYLETLGFLSLNKNGEKSSVDRRYLDVNVNTLNYHLGQDENFALGSSTEKGKKMNQAIIEAGIVTNASQVIGYAPHDYYLSRVPATNEYSAAYLWESMVYKTYQKPAPANPAYFVSNRGTLRSDIFGGPFTVNDAFMALPFANKVLVVENVDFAVIAGFKAWFNKFNKHTKRAACTGTPGLVTVDDLSPVSDGEDTAHCPYDNFSNPAKGLYSPIELPANSTQKWDLVFCDYVAPDVVDALASFGVIAKLGSIPEYIPGKYSNDFLVDMAKKFWQNDSNSTSTSTASAAASTVATSSSAAASTAATSSSTAASSAATSSSSAATSASTSAATSASTGASSASTGTVSASTSTATSASASVAPSADPTSATASSSIPVYIAPQPASSSVAPKVTNLYKSSSPATAVVSMLAAVVVACML</sequence>
<comment type="caution">
    <text evidence="3">The sequence shown here is derived from an EMBL/GenBank/DDBJ whole genome shotgun (WGS) entry which is preliminary data.</text>
</comment>
<feature type="signal peptide" evidence="1">
    <location>
        <begin position="1"/>
        <end position="17"/>
    </location>
</feature>
<dbReference type="Gene3D" id="3.90.780.10">
    <property type="entry name" value="5'-Nucleotidase, C-terminal domain"/>
    <property type="match status" value="1"/>
</dbReference>
<dbReference type="AlphaFoldDB" id="A0A507DZ58"/>
<keyword evidence="1" id="KW-0732">Signal</keyword>